<evidence type="ECO:0000313" key="1">
    <source>
        <dbReference type="EMBL" id="QBM28498.1"/>
    </source>
</evidence>
<proteinExistence type="predicted"/>
<dbReference type="Gene3D" id="1.10.238.160">
    <property type="match status" value="1"/>
</dbReference>
<dbReference type="Pfam" id="PF05930">
    <property type="entry name" value="Phage_AlpA"/>
    <property type="match status" value="1"/>
</dbReference>
<accession>A0A4P6X1W5</accession>
<dbReference type="AlphaFoldDB" id="A0A4P6X1W5"/>
<dbReference type="EMBL" id="CP037867">
    <property type="protein sequence ID" value="QBM28498.1"/>
    <property type="molecule type" value="Genomic_DNA"/>
</dbReference>
<dbReference type="Proteomes" id="UP000293912">
    <property type="component" value="Chromosome"/>
</dbReference>
<organism evidence="1 2">
    <name type="scientific">Hydrogenophaga pseudoflava</name>
    <name type="common">Pseudomonas carboxydoflava</name>
    <dbReference type="NCBI Taxonomy" id="47421"/>
    <lineage>
        <taxon>Bacteria</taxon>
        <taxon>Pseudomonadati</taxon>
        <taxon>Pseudomonadota</taxon>
        <taxon>Betaproteobacteria</taxon>
        <taxon>Burkholderiales</taxon>
        <taxon>Comamonadaceae</taxon>
        <taxon>Hydrogenophaga</taxon>
    </lineage>
</organism>
<keyword evidence="2" id="KW-1185">Reference proteome</keyword>
<reference evidence="1 2" key="1">
    <citation type="submission" date="2019-03" db="EMBL/GenBank/DDBJ databases">
        <authorList>
            <person name="Sebastian G."/>
            <person name="Baumann P."/>
            <person name="Ruckert C."/>
            <person name="Kalinowski J."/>
            <person name="Nebel B."/>
            <person name="Takors R."/>
            <person name="Blombach B."/>
        </authorList>
    </citation>
    <scope>NUCLEOTIDE SEQUENCE [LARGE SCALE GENOMIC DNA]</scope>
    <source>
        <strain evidence="1 2">DSM 1084</strain>
    </source>
</reference>
<dbReference type="RefSeq" id="WP_133156793.1">
    <property type="nucleotide sequence ID" value="NZ_CP037867.1"/>
</dbReference>
<protein>
    <submittedName>
        <fullName evidence="1">Prophage CP4-57 regulatory protein (AlpA)</fullName>
    </submittedName>
</protein>
<name>A0A4P6X1W5_HYDPS</name>
<gene>
    <name evidence="1" type="ORF">HPF_12430</name>
</gene>
<dbReference type="InterPro" id="IPR010260">
    <property type="entry name" value="AlpA"/>
</dbReference>
<evidence type="ECO:0000313" key="2">
    <source>
        <dbReference type="Proteomes" id="UP000293912"/>
    </source>
</evidence>
<dbReference type="KEGG" id="hpse:HPF_12430"/>
<sequence length="79" mass="8907">MQVTSTTSPAVPAGLQAQRPTLPETGFVRQKLLLSFVPFSKSTLWRRVNDGVFPAPIRLSVGITAWRAEDVRRWIEEQN</sequence>